<proteinExistence type="predicted"/>
<feature type="domain" description="DDE-1" evidence="2">
    <location>
        <begin position="166"/>
        <end position="236"/>
    </location>
</feature>
<dbReference type="AlphaFoldDB" id="A0A8E2JX42"/>
<dbReference type="GO" id="GO:0003676">
    <property type="term" value="F:nucleic acid binding"/>
    <property type="evidence" value="ECO:0007669"/>
    <property type="project" value="InterPro"/>
</dbReference>
<evidence type="ECO:0000259" key="2">
    <source>
        <dbReference type="Pfam" id="PF03184"/>
    </source>
</evidence>
<keyword evidence="4" id="KW-1185">Reference proteome</keyword>
<name>A0A8E2JX42_9PEZI</name>
<evidence type="ECO:0000313" key="4">
    <source>
        <dbReference type="Proteomes" id="UP000250140"/>
    </source>
</evidence>
<gene>
    <name evidence="3" type="ORF">AOQ84DRAFT_419859</name>
</gene>
<protein>
    <recommendedName>
        <fullName evidence="2">DDE-1 domain-containing protein</fullName>
    </recommendedName>
</protein>
<evidence type="ECO:0000256" key="1">
    <source>
        <dbReference type="SAM" id="MobiDB-lite"/>
    </source>
</evidence>
<feature type="compositionally biased region" description="Basic and acidic residues" evidence="1">
    <location>
        <begin position="385"/>
        <end position="400"/>
    </location>
</feature>
<dbReference type="EMBL" id="KV748882">
    <property type="protein sequence ID" value="OCL12392.1"/>
    <property type="molecule type" value="Genomic_DNA"/>
</dbReference>
<accession>A0A8E2JX42</accession>
<organism evidence="3 4">
    <name type="scientific">Glonium stellatum</name>
    <dbReference type="NCBI Taxonomy" id="574774"/>
    <lineage>
        <taxon>Eukaryota</taxon>
        <taxon>Fungi</taxon>
        <taxon>Dikarya</taxon>
        <taxon>Ascomycota</taxon>
        <taxon>Pezizomycotina</taxon>
        <taxon>Dothideomycetes</taxon>
        <taxon>Pleosporomycetidae</taxon>
        <taxon>Gloniales</taxon>
        <taxon>Gloniaceae</taxon>
        <taxon>Glonium</taxon>
    </lineage>
</organism>
<feature type="region of interest" description="Disordered" evidence="1">
    <location>
        <begin position="385"/>
        <end position="454"/>
    </location>
</feature>
<evidence type="ECO:0000313" key="3">
    <source>
        <dbReference type="EMBL" id="OCL12392.1"/>
    </source>
</evidence>
<dbReference type="InterPro" id="IPR004875">
    <property type="entry name" value="DDE_SF_endonuclease_dom"/>
</dbReference>
<sequence>MDKASRALIEGTPHGVRNTWRARAEYHNVPLSTLHDRAHGVRSKEQKAQSQQYLTPCEEKAVVNFVLQMAKFRQRIQIKYIPSLAFSVAHQRSTDKPPKPLGKNWARAFEKRRPELLFEVISKVLKAPDVVSENIYNMDKTSVMLSMPGSVKVLVSKNNLQGHKGAHIERTAITAWIKRVFNPQTKARANQKPRFYFENNIILYRLPSYTSHKLQPCNIAVFSPLKSAYHDQVNRLEREGVGIIGKQHSTYLYSPVRDRALTERNILAGWRAGGLDPFNPDKVLKEIPKPVSEPTNVKPTIPVLKTCEIDICPQGEVLYTLVTPEALTLLHTLIKQDARDQILFMKKINNEAKIRRNTKRLVLGTAKVMSYEDLEEARAQRAAKDAAKARRKAERDRKAESILPEAEEVTGKGKLARKRKNPELEASPSKSKRTQVARMSDASEPTRAPVARMI</sequence>
<reference evidence="3 4" key="1">
    <citation type="journal article" date="2016" name="Nat. Commun.">
        <title>Ectomycorrhizal ecology is imprinted in the genome of the dominant symbiotic fungus Cenococcum geophilum.</title>
        <authorList>
            <consortium name="DOE Joint Genome Institute"/>
            <person name="Peter M."/>
            <person name="Kohler A."/>
            <person name="Ohm R.A."/>
            <person name="Kuo A."/>
            <person name="Krutzmann J."/>
            <person name="Morin E."/>
            <person name="Arend M."/>
            <person name="Barry K.W."/>
            <person name="Binder M."/>
            <person name="Choi C."/>
            <person name="Clum A."/>
            <person name="Copeland A."/>
            <person name="Grisel N."/>
            <person name="Haridas S."/>
            <person name="Kipfer T."/>
            <person name="LaButti K."/>
            <person name="Lindquist E."/>
            <person name="Lipzen A."/>
            <person name="Maire R."/>
            <person name="Meier B."/>
            <person name="Mihaltcheva S."/>
            <person name="Molinier V."/>
            <person name="Murat C."/>
            <person name="Poggeler S."/>
            <person name="Quandt C.A."/>
            <person name="Sperisen C."/>
            <person name="Tritt A."/>
            <person name="Tisserant E."/>
            <person name="Crous P.W."/>
            <person name="Henrissat B."/>
            <person name="Nehls U."/>
            <person name="Egli S."/>
            <person name="Spatafora J.W."/>
            <person name="Grigoriev I.V."/>
            <person name="Martin F.M."/>
        </authorList>
    </citation>
    <scope>NUCLEOTIDE SEQUENCE [LARGE SCALE GENOMIC DNA]</scope>
    <source>
        <strain evidence="3 4">CBS 207.34</strain>
    </source>
</reference>
<dbReference type="Pfam" id="PF03184">
    <property type="entry name" value="DDE_1"/>
    <property type="match status" value="1"/>
</dbReference>
<dbReference type="Proteomes" id="UP000250140">
    <property type="component" value="Unassembled WGS sequence"/>
</dbReference>
<dbReference type="OrthoDB" id="4357141at2759"/>